<dbReference type="GO" id="GO:0017148">
    <property type="term" value="P:negative regulation of translation"/>
    <property type="evidence" value="ECO:0007669"/>
    <property type="project" value="UniProtKB-UniRule"/>
</dbReference>
<dbReference type="SUPFAM" id="SSF81301">
    <property type="entry name" value="Nucleotidyltransferase"/>
    <property type="match status" value="1"/>
</dbReference>
<comment type="similarity">
    <text evidence="1 2">Belongs to the Iojap/RsfS family.</text>
</comment>
<evidence type="ECO:0000313" key="4">
    <source>
        <dbReference type="Proteomes" id="UP000241848"/>
    </source>
</evidence>
<dbReference type="GO" id="GO:0090071">
    <property type="term" value="P:negative regulation of ribosome biogenesis"/>
    <property type="evidence" value="ECO:0007669"/>
    <property type="project" value="UniProtKB-UniRule"/>
</dbReference>
<evidence type="ECO:0000256" key="1">
    <source>
        <dbReference type="ARBA" id="ARBA00010574"/>
    </source>
</evidence>
<dbReference type="GO" id="GO:0005737">
    <property type="term" value="C:cytoplasm"/>
    <property type="evidence" value="ECO:0007669"/>
    <property type="project" value="UniProtKB-SubCell"/>
</dbReference>
<dbReference type="EMBL" id="PXYV01000022">
    <property type="protein sequence ID" value="PSR22101.1"/>
    <property type="molecule type" value="Genomic_DNA"/>
</dbReference>
<dbReference type="GO" id="GO:0043023">
    <property type="term" value="F:ribosomal large subunit binding"/>
    <property type="evidence" value="ECO:0007669"/>
    <property type="project" value="TreeGrafter"/>
</dbReference>
<protein>
    <recommendedName>
        <fullName evidence="2">Ribosomal silencing factor RsfS</fullName>
    </recommendedName>
</protein>
<dbReference type="PANTHER" id="PTHR21043:SF0">
    <property type="entry name" value="MITOCHONDRIAL ASSEMBLY OF RIBOSOMAL LARGE SUBUNIT PROTEIN 1"/>
    <property type="match status" value="1"/>
</dbReference>
<keyword evidence="2" id="KW-0810">Translation regulation</keyword>
<comment type="function">
    <text evidence="2">Functions as a ribosomal silencing factor. Interacts with ribosomal protein uL14 (rplN), blocking formation of intersubunit bridge B8. Prevents association of the 30S and 50S ribosomal subunits and the formation of functional ribosomes, thus repressing translation.</text>
</comment>
<dbReference type="GO" id="GO:0042256">
    <property type="term" value="P:cytosolic ribosome assembly"/>
    <property type="evidence" value="ECO:0007669"/>
    <property type="project" value="UniProtKB-UniRule"/>
</dbReference>
<dbReference type="InterPro" id="IPR004394">
    <property type="entry name" value="Iojap/RsfS/C7orf30"/>
</dbReference>
<comment type="subcellular location">
    <subcellularLocation>
        <location evidence="2">Cytoplasm</location>
    </subcellularLocation>
</comment>
<name>A0A2T2WIN1_9FIRM</name>
<evidence type="ECO:0000256" key="2">
    <source>
        <dbReference type="HAMAP-Rule" id="MF_01477"/>
    </source>
</evidence>
<sequence>MFTEETLTSALRAADAAASKKGERVVVLDMRDVTLIADYFVIVSAMNVIQVESIAEAVQEALQSQGLTRLNHSAKTSGHWVLLDYGSVVVHIFTEAERNYYDLERLWGDARIVERQPLNKMPAH</sequence>
<keyword evidence="2" id="KW-0963">Cytoplasm</keyword>
<dbReference type="NCBIfam" id="TIGR00090">
    <property type="entry name" value="rsfS_iojap_ybeB"/>
    <property type="match status" value="1"/>
</dbReference>
<reference evidence="3 4" key="1">
    <citation type="journal article" date="2014" name="BMC Genomics">
        <title>Comparison of environmental and isolate Sulfobacillus genomes reveals diverse carbon, sulfur, nitrogen, and hydrogen metabolisms.</title>
        <authorList>
            <person name="Justice N.B."/>
            <person name="Norman A."/>
            <person name="Brown C.T."/>
            <person name="Singh A."/>
            <person name="Thomas B.C."/>
            <person name="Banfield J.F."/>
        </authorList>
    </citation>
    <scope>NUCLEOTIDE SEQUENCE [LARGE SCALE GENOMIC DNA]</scope>
    <source>
        <strain evidence="3">AMDSBA3</strain>
    </source>
</reference>
<dbReference type="Gene3D" id="3.30.460.10">
    <property type="entry name" value="Beta Polymerase, domain 2"/>
    <property type="match status" value="1"/>
</dbReference>
<dbReference type="PANTHER" id="PTHR21043">
    <property type="entry name" value="IOJAP SUPERFAMILY ORTHOLOG"/>
    <property type="match status" value="1"/>
</dbReference>
<organism evidence="3 4">
    <name type="scientific">Sulfobacillus acidophilus</name>
    <dbReference type="NCBI Taxonomy" id="53633"/>
    <lineage>
        <taxon>Bacteria</taxon>
        <taxon>Bacillati</taxon>
        <taxon>Bacillota</taxon>
        <taxon>Clostridia</taxon>
        <taxon>Eubacteriales</taxon>
        <taxon>Clostridiales Family XVII. Incertae Sedis</taxon>
        <taxon>Sulfobacillus</taxon>
    </lineage>
</organism>
<dbReference type="HAMAP" id="MF_01477">
    <property type="entry name" value="Iojap_RsfS"/>
    <property type="match status" value="1"/>
</dbReference>
<keyword evidence="2" id="KW-0678">Repressor</keyword>
<dbReference type="InterPro" id="IPR043519">
    <property type="entry name" value="NT_sf"/>
</dbReference>
<gene>
    <name evidence="2 3" type="primary">rsfS</name>
    <name evidence="3" type="ORF">C7B45_08110</name>
</gene>
<dbReference type="Pfam" id="PF02410">
    <property type="entry name" value="RsfS"/>
    <property type="match status" value="1"/>
</dbReference>
<comment type="subunit">
    <text evidence="2">Interacts with ribosomal protein uL14 (rplN).</text>
</comment>
<proteinExistence type="inferred from homology"/>
<dbReference type="Proteomes" id="UP000241848">
    <property type="component" value="Unassembled WGS sequence"/>
</dbReference>
<accession>A0A2T2WIN1</accession>
<comment type="caution">
    <text evidence="3">The sequence shown here is derived from an EMBL/GenBank/DDBJ whole genome shotgun (WGS) entry which is preliminary data.</text>
</comment>
<evidence type="ECO:0000313" key="3">
    <source>
        <dbReference type="EMBL" id="PSR22101.1"/>
    </source>
</evidence>
<dbReference type="AlphaFoldDB" id="A0A2T2WIN1"/>